<keyword evidence="1" id="KW-1003">Cell membrane</keyword>
<keyword evidence="6" id="KW-0573">Peptidoglycan synthesis</keyword>
<keyword evidence="14" id="KW-1185">Reference proteome</keyword>
<dbReference type="Pfam" id="PF00912">
    <property type="entry name" value="Transgly"/>
    <property type="match status" value="1"/>
</dbReference>
<evidence type="ECO:0000256" key="5">
    <source>
        <dbReference type="ARBA" id="ARBA00022960"/>
    </source>
</evidence>
<comment type="caution">
    <text evidence="13">The sequence shown here is derived from an EMBL/GenBank/DDBJ whole genome shotgun (WGS) entry which is preliminary data.</text>
</comment>
<dbReference type="EMBL" id="CAJVCE010000019">
    <property type="protein sequence ID" value="CAG7653152.1"/>
    <property type="molecule type" value="Genomic_DNA"/>
</dbReference>
<organism evidence="13 14">
    <name type="scientific">Paenibacillus allorhizosphaerae</name>
    <dbReference type="NCBI Taxonomy" id="2849866"/>
    <lineage>
        <taxon>Bacteria</taxon>
        <taxon>Bacillati</taxon>
        <taxon>Bacillota</taxon>
        <taxon>Bacilli</taxon>
        <taxon>Bacillales</taxon>
        <taxon>Paenibacillaceae</taxon>
        <taxon>Paenibacillus</taxon>
    </lineage>
</organism>
<proteinExistence type="predicted"/>
<evidence type="ECO:0000256" key="3">
    <source>
        <dbReference type="ARBA" id="ARBA00022679"/>
    </source>
</evidence>
<sequence>MAMIGAPFLQWILRRNKGGGGRGKQPGARDGSRERGTWSAGATRDSEQVRSSSGRDGAFAREAAKERMRSDDARPAGAARAGAAKQALLASRAAWGKAGAAAGRPQAADGAAAAERQTASAVPAGPASERSGRPQAGASAPGEAPEQAQPRASAQADAAMRAAASGATASATSSASAADTPAGAPKHAPTPGAGTDARPSGNGKKARSWRRPLLGSIVLLLVVSAAGLGLGAKWVQALDISKLEHPLPEPSLVMDASGKPVSQLSSSKIVPVQLDQIPLDLRNAVIAVEDRRFYDHAGFDVLSIGRAVIRDVKTGSLKEGGSTITQQLAKNLFLDADKTMSRKLKELGYAIKINFTYSKDEILELYLNSIYFGEGRWGVEGAAQQYFGKPVEKLTLPESAMLAGLPKAPTAYSPFRNKEKALDRRNLVLSLMKEQSFISEADYAQAIASPIQLNTNNGESLKGKHPAYVDHVMDEAEKLYGFTEQQILTMGLRIHTSMDEKVQQAAEEVYANDALFPQSPADQVIQSGIAVIDHRTGGIRAIIGGRGEQVYRGFNHATELKRQPGSSFKPLAVYGPALERGYTPDSMLYDGELDIAGYRPKDWDGRTRGQVSMREALKSSWNIPAVWLLNEIGLDAGIDFVRRAGIALPKTDRSLTIALGGLSEGVSPLQMAQAYGAIASEGVLHQAHAITKITTKDGHTLVEATPASSQVTTPTVAYTLTTLLQDVVASGSGRVAALSDRPVAGKSGTTQLPATAEFAEIGSGGSKDAWFVGYTPELTAAVWLGYDQTDRKHYLTTSGGAVPAQLFREVMARSLKDVPPSAFPVPEEVRRAMEQAQQQAAAQRDKPGNGNSSKPSLKDIWPFNKGKKKNDD</sequence>
<keyword evidence="9" id="KW-0961">Cell wall biogenesis/degradation</keyword>
<evidence type="ECO:0000256" key="10">
    <source>
        <dbReference type="SAM" id="MobiDB-lite"/>
    </source>
</evidence>
<dbReference type="Proteomes" id="UP000730618">
    <property type="component" value="Unassembled WGS sequence"/>
</dbReference>
<feature type="compositionally biased region" description="Basic and acidic residues" evidence="10">
    <location>
        <begin position="58"/>
        <end position="74"/>
    </location>
</feature>
<dbReference type="NCBIfam" id="TIGR02074">
    <property type="entry name" value="PBP_1a_fam"/>
    <property type="match status" value="1"/>
</dbReference>
<dbReference type="PANTHER" id="PTHR32282:SF32">
    <property type="entry name" value="PENICILLIN-BINDING PROTEIN 2A"/>
    <property type="match status" value="1"/>
</dbReference>
<evidence type="ECO:0000256" key="4">
    <source>
        <dbReference type="ARBA" id="ARBA00022692"/>
    </source>
</evidence>
<feature type="domain" description="Glycosyl transferase family 51" evidence="12">
    <location>
        <begin position="258"/>
        <end position="432"/>
    </location>
</feature>
<evidence type="ECO:0000256" key="1">
    <source>
        <dbReference type="ARBA" id="ARBA00022475"/>
    </source>
</evidence>
<dbReference type="InterPro" id="IPR001264">
    <property type="entry name" value="Glyco_trans_51"/>
</dbReference>
<evidence type="ECO:0000259" key="12">
    <source>
        <dbReference type="Pfam" id="PF00912"/>
    </source>
</evidence>
<name>A0ABN7TV34_9BACL</name>
<feature type="compositionally biased region" description="Low complexity" evidence="10">
    <location>
        <begin position="148"/>
        <end position="184"/>
    </location>
</feature>
<keyword evidence="7" id="KW-1133">Transmembrane helix</keyword>
<keyword evidence="5" id="KW-0133">Cell shape</keyword>
<reference evidence="13 14" key="1">
    <citation type="submission" date="2021-06" db="EMBL/GenBank/DDBJ databases">
        <authorList>
            <person name="Criscuolo A."/>
        </authorList>
    </citation>
    <scope>NUCLEOTIDE SEQUENCE [LARGE SCALE GENOMIC DNA]</scope>
    <source>
        <strain evidence="14">CIP 111802</strain>
    </source>
</reference>
<keyword evidence="4" id="KW-0812">Transmembrane</keyword>
<dbReference type="InterPro" id="IPR001460">
    <property type="entry name" value="PCN-bd_Tpept"/>
</dbReference>
<dbReference type="InterPro" id="IPR050396">
    <property type="entry name" value="Glycosyltr_51/Transpeptidase"/>
</dbReference>
<gene>
    <name evidence="13" type="primary">mtgA_3</name>
    <name evidence="13" type="ORF">PAECIP111802_05412</name>
</gene>
<evidence type="ECO:0000256" key="7">
    <source>
        <dbReference type="ARBA" id="ARBA00022989"/>
    </source>
</evidence>
<dbReference type="GO" id="GO:0016757">
    <property type="term" value="F:glycosyltransferase activity"/>
    <property type="evidence" value="ECO:0007669"/>
    <property type="project" value="UniProtKB-KW"/>
</dbReference>
<dbReference type="RefSeq" id="WP_218101623.1">
    <property type="nucleotide sequence ID" value="NZ_CAJVCE010000019.1"/>
</dbReference>
<accession>A0ABN7TV34</accession>
<evidence type="ECO:0000256" key="9">
    <source>
        <dbReference type="ARBA" id="ARBA00023316"/>
    </source>
</evidence>
<feature type="region of interest" description="Disordered" evidence="10">
    <location>
        <begin position="15"/>
        <end position="207"/>
    </location>
</feature>
<feature type="compositionally biased region" description="Low complexity" evidence="10">
    <location>
        <begin position="75"/>
        <end position="114"/>
    </location>
</feature>
<protein>
    <submittedName>
        <fullName evidence="13">Biosynthetic peptidoglycan transglycosylase</fullName>
        <ecNumber evidence="13">2.4.1.129</ecNumber>
    </submittedName>
</protein>
<keyword evidence="3 13" id="KW-0808">Transferase</keyword>
<evidence type="ECO:0000259" key="11">
    <source>
        <dbReference type="Pfam" id="PF00905"/>
    </source>
</evidence>
<keyword evidence="2 13" id="KW-0328">Glycosyltransferase</keyword>
<evidence type="ECO:0000256" key="8">
    <source>
        <dbReference type="ARBA" id="ARBA00023136"/>
    </source>
</evidence>
<keyword evidence="8" id="KW-0472">Membrane</keyword>
<dbReference type="Pfam" id="PF00905">
    <property type="entry name" value="Transpeptidase"/>
    <property type="match status" value="1"/>
</dbReference>
<evidence type="ECO:0000313" key="14">
    <source>
        <dbReference type="Proteomes" id="UP000730618"/>
    </source>
</evidence>
<dbReference type="PANTHER" id="PTHR32282">
    <property type="entry name" value="BINDING PROTEIN TRANSPEPTIDASE, PUTATIVE-RELATED"/>
    <property type="match status" value="1"/>
</dbReference>
<dbReference type="EC" id="2.4.1.129" evidence="13"/>
<feature type="domain" description="Penicillin-binding protein transpeptidase" evidence="11">
    <location>
        <begin position="529"/>
        <end position="811"/>
    </location>
</feature>
<evidence type="ECO:0000256" key="2">
    <source>
        <dbReference type="ARBA" id="ARBA00022676"/>
    </source>
</evidence>
<evidence type="ECO:0000313" key="13">
    <source>
        <dbReference type="EMBL" id="CAG7653152.1"/>
    </source>
</evidence>
<feature type="region of interest" description="Disordered" evidence="10">
    <location>
        <begin position="818"/>
        <end position="872"/>
    </location>
</feature>
<evidence type="ECO:0000256" key="6">
    <source>
        <dbReference type="ARBA" id="ARBA00022984"/>
    </source>
</evidence>